<sequence length="403" mass="44329">MSAARITLLLASVIILLQCSVVESDDGKEELLKYRVYDYTGEKRLWINASGKFRYYTVFEDAKRKIIAANANWCALGVELRKDAVPSYWTPSERASFDELMKTYDCEHSKAQGFFDANRSKRFGKLETNGDNSLIIIIILKMFRGGDPHRGRREPFAQRSSMAPQGQNRIFVDRHQPESSFTLASLLTKTRNRLGGQGAAPPMSPVVPHNAEPHSGRFLPPPVVDRAPMMDRAPMQDRAPIMQDRAPIMQDRAPIMQDRAPIMQDRAPIMQDRAPIMQDRAPMMDRAPMLPFMNENNDSRGGRGGCNRGVGRGGRGSRGGGGRGNCRGPGSSPTGPSPSMVHASSLGGPPPSNYGPVASFSFESLVRSPAPVAKELPAACSSSVAAKELPVKRPIKPTVRYFF</sequence>
<name>A0AA39I8U5_9BILA</name>
<reference evidence="3" key="1">
    <citation type="submission" date="2023-06" db="EMBL/GenBank/DDBJ databases">
        <title>Genomic analysis of the entomopathogenic nematode Steinernema hermaphroditum.</title>
        <authorList>
            <person name="Schwarz E.M."/>
            <person name="Heppert J.K."/>
            <person name="Baniya A."/>
            <person name="Schwartz H.T."/>
            <person name="Tan C.-H."/>
            <person name="Antoshechkin I."/>
            <person name="Sternberg P.W."/>
            <person name="Goodrich-Blair H."/>
            <person name="Dillman A.R."/>
        </authorList>
    </citation>
    <scope>NUCLEOTIDE SEQUENCE</scope>
    <source>
        <strain evidence="3">PS9179</strain>
        <tissue evidence="3">Whole animal</tissue>
    </source>
</reference>
<protein>
    <submittedName>
        <fullName evidence="3">Uncharacterized protein</fullName>
    </submittedName>
</protein>
<feature type="compositionally biased region" description="Gly residues" evidence="1">
    <location>
        <begin position="302"/>
        <end position="327"/>
    </location>
</feature>
<dbReference type="Proteomes" id="UP001175271">
    <property type="component" value="Unassembled WGS sequence"/>
</dbReference>
<keyword evidence="2" id="KW-0732">Signal</keyword>
<dbReference type="EMBL" id="JAUCMV010000002">
    <property type="protein sequence ID" value="KAK0419963.1"/>
    <property type="molecule type" value="Genomic_DNA"/>
</dbReference>
<comment type="caution">
    <text evidence="3">The sequence shown here is derived from an EMBL/GenBank/DDBJ whole genome shotgun (WGS) entry which is preliminary data.</text>
</comment>
<evidence type="ECO:0000256" key="1">
    <source>
        <dbReference type="SAM" id="MobiDB-lite"/>
    </source>
</evidence>
<feature type="region of interest" description="Disordered" evidence="1">
    <location>
        <begin position="292"/>
        <end position="350"/>
    </location>
</feature>
<evidence type="ECO:0000256" key="2">
    <source>
        <dbReference type="SAM" id="SignalP"/>
    </source>
</evidence>
<accession>A0AA39I8U5</accession>
<feature type="signal peptide" evidence="2">
    <location>
        <begin position="1"/>
        <end position="24"/>
    </location>
</feature>
<gene>
    <name evidence="3" type="ORF">QR680_014430</name>
</gene>
<feature type="compositionally biased region" description="Low complexity" evidence="1">
    <location>
        <begin position="328"/>
        <end position="339"/>
    </location>
</feature>
<keyword evidence="4" id="KW-1185">Reference proteome</keyword>
<organism evidence="3 4">
    <name type="scientific">Steinernema hermaphroditum</name>
    <dbReference type="NCBI Taxonomy" id="289476"/>
    <lineage>
        <taxon>Eukaryota</taxon>
        <taxon>Metazoa</taxon>
        <taxon>Ecdysozoa</taxon>
        <taxon>Nematoda</taxon>
        <taxon>Chromadorea</taxon>
        <taxon>Rhabditida</taxon>
        <taxon>Tylenchina</taxon>
        <taxon>Panagrolaimomorpha</taxon>
        <taxon>Strongyloidoidea</taxon>
        <taxon>Steinernematidae</taxon>
        <taxon>Steinernema</taxon>
    </lineage>
</organism>
<proteinExistence type="predicted"/>
<evidence type="ECO:0000313" key="4">
    <source>
        <dbReference type="Proteomes" id="UP001175271"/>
    </source>
</evidence>
<dbReference type="AlphaFoldDB" id="A0AA39I8U5"/>
<feature type="chain" id="PRO_5041280136" evidence="2">
    <location>
        <begin position="25"/>
        <end position="403"/>
    </location>
</feature>
<evidence type="ECO:0000313" key="3">
    <source>
        <dbReference type="EMBL" id="KAK0419963.1"/>
    </source>
</evidence>